<comment type="caution">
    <text evidence="5">The sequence shown here is derived from an EMBL/GenBank/DDBJ whole genome shotgun (WGS) entry which is preliminary data.</text>
</comment>
<dbReference type="Gene3D" id="3.30.450.40">
    <property type="match status" value="1"/>
</dbReference>
<dbReference type="Pfam" id="PF13185">
    <property type="entry name" value="GAF_2"/>
    <property type="match status" value="1"/>
</dbReference>
<dbReference type="SUPFAM" id="SSF55785">
    <property type="entry name" value="PYP-like sensor domain (PAS domain)"/>
    <property type="match status" value="1"/>
</dbReference>
<dbReference type="PROSITE" id="PS50112">
    <property type="entry name" value="PAS"/>
    <property type="match status" value="1"/>
</dbReference>
<evidence type="ECO:0000313" key="5">
    <source>
        <dbReference type="EMBL" id="MWG34348.1"/>
    </source>
</evidence>
<name>A0A6B0GRP8_9EURY</name>
<dbReference type="InterPro" id="IPR031803">
    <property type="entry name" value="BAT_GAF/HTH-assoc"/>
</dbReference>
<dbReference type="PROSITE" id="PS50113">
    <property type="entry name" value="PAC"/>
    <property type="match status" value="1"/>
</dbReference>
<dbReference type="AlphaFoldDB" id="A0A6B0GRP8"/>
<dbReference type="OrthoDB" id="106505at2157"/>
<dbReference type="InterPro" id="IPR003018">
    <property type="entry name" value="GAF"/>
</dbReference>
<dbReference type="SMART" id="SM00091">
    <property type="entry name" value="PAS"/>
    <property type="match status" value="1"/>
</dbReference>
<keyword evidence="2" id="KW-0804">Transcription</keyword>
<sequence length="630" mass="68296">MNRQVRIAVRGAVSEALVARLTDGEFVVDGDGDVDCVVATLDALNDRTEPTADDRDRIGGRRPGRTPVVALSPEASAQAAALDAGADRCVTLTERSATDARNVAAAVRHVVDPTDYDRLVHESLDALADFFFLFDTEMRLLVWNDAVREVTGYSDAELAEMNPLDLISEEDVVEVATAIQRAIGEGRATEEGDILTKDGERIPYEFTGTALTDADGDILGVSGIGRDVSERYRRERTLERQAESLETLNRINEVIRNVNQDLVRAQTREDVERAVVDRLAAESGYRFAWVGEYEAGCDRVVPRTWAGECDTPFETDDDERQTAEDAAATVAVHEGSMQVTHPSATDTVEPLGGHEVAAVAAVPLVYRGVTYGVLCVYADRSDAFDGTERAVFRELGETIAYAIGAAERRRALVADTVVELELVVDEVDGIPQAATTVDAAVSFRGAVPESGESLSQFYRIDGDIDGVVEAVPDGTDLSVVRTDDDGGVVRVTGDGSFSSLFADYGGTISRVHVEDGGFRLVAVFPQRTDVRSVLDAVRERLPSAKLVARRERERSDGVESAAALTDRQLTVLTTAYHLGFFDSPRANTGGEVAEELGISTPTFHEHIRIAERKLVEAFLTADDTGDERPR</sequence>
<evidence type="ECO:0000256" key="2">
    <source>
        <dbReference type="ARBA" id="ARBA00023163"/>
    </source>
</evidence>
<accession>A0A6B0GRP8</accession>
<feature type="domain" description="PAC" evidence="4">
    <location>
        <begin position="188"/>
        <end position="240"/>
    </location>
</feature>
<dbReference type="InterPro" id="IPR029016">
    <property type="entry name" value="GAF-like_dom_sf"/>
</dbReference>
<dbReference type="InterPro" id="IPR013656">
    <property type="entry name" value="PAS_4"/>
</dbReference>
<dbReference type="Pfam" id="PF08448">
    <property type="entry name" value="PAS_4"/>
    <property type="match status" value="1"/>
</dbReference>
<dbReference type="InterPro" id="IPR035965">
    <property type="entry name" value="PAS-like_dom_sf"/>
</dbReference>
<dbReference type="InterPro" id="IPR000014">
    <property type="entry name" value="PAS"/>
</dbReference>
<organism evidence="5 6">
    <name type="scientific">Halomarina oriensis</name>
    <dbReference type="NCBI Taxonomy" id="671145"/>
    <lineage>
        <taxon>Archaea</taxon>
        <taxon>Methanobacteriati</taxon>
        <taxon>Methanobacteriota</taxon>
        <taxon>Stenosarchaea group</taxon>
        <taxon>Halobacteria</taxon>
        <taxon>Halobacteriales</taxon>
        <taxon>Natronomonadaceae</taxon>
        <taxon>Halomarina</taxon>
    </lineage>
</organism>
<gene>
    <name evidence="5" type="ORF">GQS65_07560</name>
</gene>
<keyword evidence="6" id="KW-1185">Reference proteome</keyword>
<dbReference type="PANTHER" id="PTHR34236">
    <property type="entry name" value="DIMETHYL SULFOXIDE REDUCTASE TRANSCRIPTIONAL ACTIVATOR"/>
    <property type="match status" value="1"/>
</dbReference>
<feature type="domain" description="PAS" evidence="3">
    <location>
        <begin position="116"/>
        <end position="186"/>
    </location>
</feature>
<evidence type="ECO:0000256" key="1">
    <source>
        <dbReference type="ARBA" id="ARBA00023015"/>
    </source>
</evidence>
<dbReference type="InterPro" id="IPR001610">
    <property type="entry name" value="PAC"/>
</dbReference>
<dbReference type="PANTHER" id="PTHR34236:SF1">
    <property type="entry name" value="DIMETHYL SULFOXIDE REDUCTASE TRANSCRIPTIONAL ACTIVATOR"/>
    <property type="match status" value="1"/>
</dbReference>
<keyword evidence="1" id="KW-0805">Transcription regulation</keyword>
<dbReference type="NCBIfam" id="TIGR00229">
    <property type="entry name" value="sensory_box"/>
    <property type="match status" value="1"/>
</dbReference>
<dbReference type="Gene3D" id="3.30.450.20">
    <property type="entry name" value="PAS domain"/>
    <property type="match status" value="1"/>
</dbReference>
<dbReference type="InterPro" id="IPR007050">
    <property type="entry name" value="HTH_bacterioopsin"/>
</dbReference>
<proteinExistence type="predicted"/>
<evidence type="ECO:0000259" key="4">
    <source>
        <dbReference type="PROSITE" id="PS50113"/>
    </source>
</evidence>
<protein>
    <submittedName>
        <fullName evidence="5">PAS domain S-box protein</fullName>
    </submittedName>
</protein>
<dbReference type="CDD" id="cd00130">
    <property type="entry name" value="PAS"/>
    <property type="match status" value="1"/>
</dbReference>
<dbReference type="RefSeq" id="WP_158204041.1">
    <property type="nucleotide sequence ID" value="NZ_WSZK01000015.1"/>
</dbReference>
<reference evidence="5 6" key="1">
    <citation type="submission" date="2019-12" db="EMBL/GenBank/DDBJ databases">
        <title>Halocatena pleomorpha gen. nov. sp. nov., an extremely halophilic archaeon of family Halobacteriaceae isolated from saltpan soil.</title>
        <authorList>
            <person name="Pal Y."/>
            <person name="Verma A."/>
            <person name="Krishnamurthi S."/>
            <person name="Kumar P."/>
        </authorList>
    </citation>
    <scope>NUCLEOTIDE SEQUENCE [LARGE SCALE GENOMIC DNA]</scope>
    <source>
        <strain evidence="5 6">JCM 16495</strain>
    </source>
</reference>
<dbReference type="Pfam" id="PF15915">
    <property type="entry name" value="BAT"/>
    <property type="match status" value="1"/>
</dbReference>
<dbReference type="EMBL" id="WSZK01000015">
    <property type="protein sequence ID" value="MWG34348.1"/>
    <property type="molecule type" value="Genomic_DNA"/>
</dbReference>
<evidence type="ECO:0000259" key="3">
    <source>
        <dbReference type="PROSITE" id="PS50112"/>
    </source>
</evidence>
<dbReference type="Proteomes" id="UP000451471">
    <property type="component" value="Unassembled WGS sequence"/>
</dbReference>
<dbReference type="SUPFAM" id="SSF55781">
    <property type="entry name" value="GAF domain-like"/>
    <property type="match status" value="1"/>
</dbReference>
<dbReference type="Pfam" id="PF04967">
    <property type="entry name" value="HTH_10"/>
    <property type="match status" value="1"/>
</dbReference>
<dbReference type="SMART" id="SM00086">
    <property type="entry name" value="PAC"/>
    <property type="match status" value="1"/>
</dbReference>
<dbReference type="InterPro" id="IPR000700">
    <property type="entry name" value="PAS-assoc_C"/>
</dbReference>
<evidence type="ECO:0000313" key="6">
    <source>
        <dbReference type="Proteomes" id="UP000451471"/>
    </source>
</evidence>